<protein>
    <submittedName>
        <fullName evidence="1">Uncharacterized protein</fullName>
    </submittedName>
</protein>
<reference evidence="2" key="1">
    <citation type="submission" date="2016-01" db="EMBL/GenBank/DDBJ databases">
        <title>Isolation and Characterization of Enterobacteria phage CBB.</title>
        <authorList>
            <person name="Buttimer C.T.H."/>
            <person name="Hendrix H."/>
            <person name="Alexandre H."/>
            <person name="O'Mahony J."/>
            <person name="Lavigne R."/>
            <person name="Coffey A."/>
        </authorList>
    </citation>
    <scope>NUCLEOTIDE SEQUENCE [LARGE SCALE GENOMIC DNA]</scope>
</reference>
<evidence type="ECO:0000313" key="1">
    <source>
        <dbReference type="EMBL" id="AMM43655.1"/>
    </source>
</evidence>
<dbReference type="Proteomes" id="UP000223891">
    <property type="component" value="Segment"/>
</dbReference>
<sequence>MTSKEAYVFPEGSEEVQFDYVANMMDEIEESTMNELVFKIDTNYKQEWMVEIYEHAEEDDEDSFDSLEMVDWYTGKNLKEVFDFLMERYV</sequence>
<organism evidence="1 2">
    <name type="scientific">Pectobacterium phage vB_PcaM_CBB</name>
    <dbReference type="NCBI Taxonomy" id="2772511"/>
    <lineage>
        <taxon>Viruses</taxon>
        <taxon>Duplodnaviria</taxon>
        <taxon>Heunggongvirae</taxon>
        <taxon>Uroviricota</taxon>
        <taxon>Caudoviricetes</taxon>
        <taxon>Mimasvirus</taxon>
        <taxon>Mimasvirus CBB</taxon>
    </lineage>
</organism>
<name>A0A1L2CUF0_9CAUD</name>
<gene>
    <name evidence="1" type="ORF">CBB_90</name>
</gene>
<evidence type="ECO:0000313" key="2">
    <source>
        <dbReference type="Proteomes" id="UP000223891"/>
    </source>
</evidence>
<dbReference type="EMBL" id="KU574722">
    <property type="protein sequence ID" value="AMM43655.1"/>
    <property type="molecule type" value="Genomic_DNA"/>
</dbReference>
<keyword evidence="2" id="KW-1185">Reference proteome</keyword>
<accession>A0A1L2CUF0</accession>
<proteinExistence type="predicted"/>